<dbReference type="SUPFAM" id="SSF53822">
    <property type="entry name" value="Periplasmic binding protein-like I"/>
    <property type="match status" value="1"/>
</dbReference>
<dbReference type="EMBL" id="CABHNW010000024">
    <property type="protein sequence ID" value="VUX32944.1"/>
    <property type="molecule type" value="Genomic_DNA"/>
</dbReference>
<keyword evidence="3" id="KW-0804">Transcription</keyword>
<dbReference type="InterPro" id="IPR028082">
    <property type="entry name" value="Peripla_BP_I"/>
</dbReference>
<proteinExistence type="predicted"/>
<evidence type="ECO:0000256" key="2">
    <source>
        <dbReference type="ARBA" id="ARBA00023125"/>
    </source>
</evidence>
<dbReference type="Gene3D" id="3.40.50.2300">
    <property type="match status" value="2"/>
</dbReference>
<keyword evidence="6" id="KW-1185">Reference proteome</keyword>
<dbReference type="PANTHER" id="PTHR30146">
    <property type="entry name" value="LACI-RELATED TRANSCRIPTIONAL REPRESSOR"/>
    <property type="match status" value="1"/>
</dbReference>
<evidence type="ECO:0000313" key="5">
    <source>
        <dbReference type="EMBL" id="VUX32944.1"/>
    </source>
</evidence>
<keyword evidence="1" id="KW-0805">Transcription regulation</keyword>
<evidence type="ECO:0000259" key="4">
    <source>
        <dbReference type="Pfam" id="PF13377"/>
    </source>
</evidence>
<dbReference type="CDD" id="cd06267">
    <property type="entry name" value="PBP1_LacI_sugar_binding-like"/>
    <property type="match status" value="1"/>
</dbReference>
<dbReference type="Pfam" id="PF13377">
    <property type="entry name" value="Peripla_BP_3"/>
    <property type="match status" value="1"/>
</dbReference>
<organism evidence="5 6">
    <name type="scientific">Blautia luti</name>
    <dbReference type="NCBI Taxonomy" id="89014"/>
    <lineage>
        <taxon>Bacteria</taxon>
        <taxon>Bacillati</taxon>
        <taxon>Bacillota</taxon>
        <taxon>Clostridia</taxon>
        <taxon>Lachnospirales</taxon>
        <taxon>Lachnospiraceae</taxon>
        <taxon>Blautia</taxon>
    </lineage>
</organism>
<dbReference type="Proteomes" id="UP000408482">
    <property type="component" value="Unassembled WGS sequence"/>
</dbReference>
<protein>
    <submittedName>
        <fullName evidence="5">Catabolite control protein A</fullName>
    </submittedName>
</protein>
<name>A0A564VK12_9FIRM</name>
<evidence type="ECO:0000256" key="1">
    <source>
        <dbReference type="ARBA" id="ARBA00023015"/>
    </source>
</evidence>
<sequence length="242" mass="27571">MIFIPVVGQDESYKQYFKELDITGVIYLEENTNQDMLNYIAAKNIKMVMFGAISEDQRCKMIHINDLAAAHEGARYLLELKHERILIISDYPKSISSGFQRIAGCKRAFEEYGLEFDADRVKYGELTYNSGYRITTQALQQGISFTAVFAFSDEAALGVISALAERGLRVPEDVSIMGFDGISLSRQVTPKLTTIRQPIKKMIEQTLDTFQNQKREENIEITLPYKLEEGETCILNQKILKE</sequence>
<evidence type="ECO:0000256" key="3">
    <source>
        <dbReference type="ARBA" id="ARBA00023163"/>
    </source>
</evidence>
<dbReference type="InterPro" id="IPR046335">
    <property type="entry name" value="LacI/GalR-like_sensor"/>
</dbReference>
<dbReference type="GO" id="GO:0003700">
    <property type="term" value="F:DNA-binding transcription factor activity"/>
    <property type="evidence" value="ECO:0007669"/>
    <property type="project" value="TreeGrafter"/>
</dbReference>
<dbReference type="PANTHER" id="PTHR30146:SF109">
    <property type="entry name" value="HTH-TYPE TRANSCRIPTIONAL REGULATOR GALS"/>
    <property type="match status" value="1"/>
</dbReference>
<gene>
    <name evidence="5" type="primary">ccpA_1</name>
    <name evidence="5" type="ORF">RSSSTS7063_00023</name>
</gene>
<keyword evidence="2" id="KW-0238">DNA-binding</keyword>
<evidence type="ECO:0000313" key="6">
    <source>
        <dbReference type="Proteomes" id="UP000408482"/>
    </source>
</evidence>
<dbReference type="AlphaFoldDB" id="A0A564VK12"/>
<accession>A0A564VK12</accession>
<dbReference type="GO" id="GO:0000976">
    <property type="term" value="F:transcription cis-regulatory region binding"/>
    <property type="evidence" value="ECO:0007669"/>
    <property type="project" value="TreeGrafter"/>
</dbReference>
<feature type="domain" description="Transcriptional regulator LacI/GalR-like sensor" evidence="4">
    <location>
        <begin position="74"/>
        <end position="233"/>
    </location>
</feature>
<reference evidence="5 6" key="1">
    <citation type="submission" date="2019-07" db="EMBL/GenBank/DDBJ databases">
        <authorList>
            <person name="Hibberd C M."/>
            <person name="Gehrig L. J."/>
            <person name="Chang H.-W."/>
            <person name="Venkatesh S."/>
        </authorList>
    </citation>
    <scope>NUCLEOTIDE SEQUENCE [LARGE SCALE GENOMIC DNA]</scope>
    <source>
        <strain evidence="5">Blautia_luti_SSTS_Bg7063</strain>
    </source>
</reference>